<reference evidence="3" key="1">
    <citation type="submission" date="2022-07" db="EMBL/GenBank/DDBJ databases">
        <title>Marinobacter iranensis a new bacterium isolate from a hipersaline lake in Iran.</title>
        <authorList>
            <person name="Mohammad A.M.A."/>
            <person name="Cristina S.-P."/>
            <person name="Antonio V."/>
        </authorList>
    </citation>
    <scope>NUCLEOTIDE SEQUENCE</scope>
    <source>
        <strain evidence="3">71-i</strain>
    </source>
</reference>
<dbReference type="InterPro" id="IPR019079">
    <property type="entry name" value="Capsule_synth_CapA"/>
</dbReference>
<dbReference type="PANTHER" id="PTHR33393">
    <property type="entry name" value="POLYGLUTAMINE SYNTHESIS ACCESSORY PROTEIN RV0574C-RELATED"/>
    <property type="match status" value="1"/>
</dbReference>
<dbReference type="PANTHER" id="PTHR33393:SF11">
    <property type="entry name" value="POLYGLUTAMINE SYNTHESIS ACCESSORY PROTEIN RV0574C-RELATED"/>
    <property type="match status" value="1"/>
</dbReference>
<evidence type="ECO:0000256" key="1">
    <source>
        <dbReference type="ARBA" id="ARBA00005662"/>
    </source>
</evidence>
<accession>A0ABT5YEN6</accession>
<name>A0ABT5YEN6_9GAMM</name>
<dbReference type="SMART" id="SM00854">
    <property type="entry name" value="PGA_cap"/>
    <property type="match status" value="1"/>
</dbReference>
<sequence>MKAETTLTIAAVGDISLGDHPVCVGHGMRKTIGAHGVDLFSDVREYWSRADIVTGNLETVASNVGLKPGKLASFEMRGEPSALTTLKEAGFNLLTVANNHALQHGKGAFDDTVTTLRKVGIEPIGLDDEHSKKTIPYVFEKSGKRNVFLGYSVRPEEWSKNDIPYSHRESVDSIISEVKEFREEVDGAVLVSMHWGLEYLDYPGPEQIELGRKLVDAGADVIIGHHPHVLQPFEYYENGLIIYSLGNFLFDLWHPETKPTVVALITIAHGCPPKVHFKPIYIDSNFIPRKANQDQSSAVKKLLVFDDHCVDSIIKMPPEEYRARYKANLATVRPRKYRYFLKNIYRYPLGIIIQSFIRTCYRRLTGT</sequence>
<organism evidence="3 4">
    <name type="scientific">Marinobacter iranensis</name>
    <dbReference type="NCBI Taxonomy" id="2962607"/>
    <lineage>
        <taxon>Bacteria</taxon>
        <taxon>Pseudomonadati</taxon>
        <taxon>Pseudomonadota</taxon>
        <taxon>Gammaproteobacteria</taxon>
        <taxon>Pseudomonadales</taxon>
        <taxon>Marinobacteraceae</taxon>
        <taxon>Marinobacter</taxon>
    </lineage>
</organism>
<keyword evidence="4" id="KW-1185">Reference proteome</keyword>
<dbReference type="EMBL" id="JANCMW010000013">
    <property type="protein sequence ID" value="MDF0752163.1"/>
    <property type="molecule type" value="Genomic_DNA"/>
</dbReference>
<proteinExistence type="inferred from homology"/>
<dbReference type="Gene3D" id="3.60.21.10">
    <property type="match status" value="1"/>
</dbReference>
<comment type="caution">
    <text evidence="3">The sequence shown here is derived from an EMBL/GenBank/DDBJ whole genome shotgun (WGS) entry which is preliminary data.</text>
</comment>
<dbReference type="InterPro" id="IPR052169">
    <property type="entry name" value="CW_Biosynth-Accessory"/>
</dbReference>
<dbReference type="RefSeq" id="WP_275709221.1">
    <property type="nucleotide sequence ID" value="NZ_JANCMW010000013.1"/>
</dbReference>
<protein>
    <submittedName>
        <fullName evidence="3">CapA family protein</fullName>
    </submittedName>
</protein>
<gene>
    <name evidence="3" type="ORF">NLU14_18190</name>
</gene>
<dbReference type="SUPFAM" id="SSF56300">
    <property type="entry name" value="Metallo-dependent phosphatases"/>
    <property type="match status" value="1"/>
</dbReference>
<evidence type="ECO:0000313" key="3">
    <source>
        <dbReference type="EMBL" id="MDF0752163.1"/>
    </source>
</evidence>
<feature type="domain" description="Capsule synthesis protein CapA" evidence="2">
    <location>
        <begin position="8"/>
        <end position="252"/>
    </location>
</feature>
<evidence type="ECO:0000313" key="4">
    <source>
        <dbReference type="Proteomes" id="UP001143391"/>
    </source>
</evidence>
<evidence type="ECO:0000259" key="2">
    <source>
        <dbReference type="SMART" id="SM00854"/>
    </source>
</evidence>
<dbReference type="CDD" id="cd07381">
    <property type="entry name" value="MPP_CapA"/>
    <property type="match status" value="1"/>
</dbReference>
<dbReference type="Pfam" id="PF09587">
    <property type="entry name" value="PGA_cap"/>
    <property type="match status" value="1"/>
</dbReference>
<dbReference type="Proteomes" id="UP001143391">
    <property type="component" value="Unassembled WGS sequence"/>
</dbReference>
<comment type="similarity">
    <text evidence="1">Belongs to the CapA family.</text>
</comment>
<dbReference type="InterPro" id="IPR029052">
    <property type="entry name" value="Metallo-depent_PP-like"/>
</dbReference>